<proteinExistence type="inferred from homology"/>
<dbReference type="SUPFAM" id="SSF64005">
    <property type="entry name" value="Undecaprenyl diphosphate synthase"/>
    <property type="match status" value="1"/>
</dbReference>
<dbReference type="GO" id="GO:0045547">
    <property type="term" value="F:ditrans,polycis-polyprenyl diphosphate synthase [(2E,6E)-farnesyl diphosphate specific] activity"/>
    <property type="evidence" value="ECO:0007669"/>
    <property type="project" value="UniProtKB-EC"/>
</dbReference>
<dbReference type="EMBL" id="NCKV01010000">
    <property type="protein sequence ID" value="RWS22045.1"/>
    <property type="molecule type" value="Genomic_DNA"/>
</dbReference>
<evidence type="ECO:0000256" key="2">
    <source>
        <dbReference type="ARBA" id="ARBA00012596"/>
    </source>
</evidence>
<dbReference type="AlphaFoldDB" id="A0A443S3E2"/>
<accession>A0A443S3E2</accession>
<comment type="caution">
    <text evidence="5">The sequence shown here is derived from an EMBL/GenBank/DDBJ whole genome shotgun (WGS) entry which is preliminary data.</text>
</comment>
<dbReference type="Pfam" id="PF01255">
    <property type="entry name" value="Prenyltransf"/>
    <property type="match status" value="1"/>
</dbReference>
<keyword evidence="6" id="KW-1185">Reference proteome</keyword>
<dbReference type="GO" id="GO:1904423">
    <property type="term" value="C:dehydrodolichyl diphosphate synthase complex"/>
    <property type="evidence" value="ECO:0007669"/>
    <property type="project" value="TreeGrafter"/>
</dbReference>
<dbReference type="InterPro" id="IPR036424">
    <property type="entry name" value="UPP_synth-like_sf"/>
</dbReference>
<dbReference type="InterPro" id="IPR001441">
    <property type="entry name" value="UPP_synth-like"/>
</dbReference>
<comment type="catalytic activity">
    <reaction evidence="4">
        <text>n isopentenyl diphosphate + (2E,6E)-farnesyl diphosphate = a di-trans,poly-cis-polyprenyl diphosphate + n diphosphate</text>
        <dbReference type="Rhea" id="RHEA:53008"/>
        <dbReference type="Rhea" id="RHEA-COMP:19494"/>
        <dbReference type="ChEBI" id="CHEBI:33019"/>
        <dbReference type="ChEBI" id="CHEBI:128769"/>
        <dbReference type="ChEBI" id="CHEBI:136960"/>
        <dbReference type="ChEBI" id="CHEBI:175763"/>
        <dbReference type="EC" id="2.5.1.87"/>
    </reaction>
</comment>
<dbReference type="Gene3D" id="3.40.1180.10">
    <property type="entry name" value="Decaprenyl diphosphate synthase-like"/>
    <property type="match status" value="1"/>
</dbReference>
<protein>
    <recommendedName>
        <fullName evidence="2">ditrans,polycis-polyprenyl diphosphate synthase [(2E,6E)-farnesyldiphosphate specific]</fullName>
        <ecNumber evidence="2">2.5.1.87</ecNumber>
    </recommendedName>
</protein>
<dbReference type="PANTHER" id="PTHR10291">
    <property type="entry name" value="DEHYDRODOLICHYL DIPHOSPHATE SYNTHASE FAMILY MEMBER"/>
    <property type="match status" value="1"/>
</dbReference>
<dbReference type="VEuPathDB" id="VectorBase:LDEU009995"/>
<organism evidence="5 6">
    <name type="scientific">Leptotrombidium deliense</name>
    <dbReference type="NCBI Taxonomy" id="299467"/>
    <lineage>
        <taxon>Eukaryota</taxon>
        <taxon>Metazoa</taxon>
        <taxon>Ecdysozoa</taxon>
        <taxon>Arthropoda</taxon>
        <taxon>Chelicerata</taxon>
        <taxon>Arachnida</taxon>
        <taxon>Acari</taxon>
        <taxon>Acariformes</taxon>
        <taxon>Trombidiformes</taxon>
        <taxon>Prostigmata</taxon>
        <taxon>Anystina</taxon>
        <taxon>Parasitengona</taxon>
        <taxon>Trombiculoidea</taxon>
        <taxon>Trombiculidae</taxon>
        <taxon>Leptotrombidium</taxon>
    </lineage>
</organism>
<dbReference type="Proteomes" id="UP000288716">
    <property type="component" value="Unassembled WGS sequence"/>
</dbReference>
<evidence type="ECO:0000256" key="3">
    <source>
        <dbReference type="ARBA" id="ARBA00022679"/>
    </source>
</evidence>
<dbReference type="OrthoDB" id="4173905at2759"/>
<keyword evidence="3" id="KW-0808">Transferase</keyword>
<comment type="similarity">
    <text evidence="1">Belongs to the UPP synthase family.</text>
</comment>
<evidence type="ECO:0000313" key="5">
    <source>
        <dbReference type="EMBL" id="RWS22045.1"/>
    </source>
</evidence>
<name>A0A443S3E2_9ACAR</name>
<dbReference type="EC" id="2.5.1.87" evidence="2"/>
<reference evidence="5 6" key="1">
    <citation type="journal article" date="2018" name="Gigascience">
        <title>Genomes of trombidid mites reveal novel predicted allergens and laterally-transferred genes associated with secondary metabolism.</title>
        <authorList>
            <person name="Dong X."/>
            <person name="Chaisiri K."/>
            <person name="Xia D."/>
            <person name="Armstrong S.D."/>
            <person name="Fang Y."/>
            <person name="Donnelly M.J."/>
            <person name="Kadowaki T."/>
            <person name="McGarry J.W."/>
            <person name="Darby A.C."/>
            <person name="Makepeace B.L."/>
        </authorList>
    </citation>
    <scope>NUCLEOTIDE SEQUENCE [LARGE SCALE GENOMIC DNA]</scope>
    <source>
        <strain evidence="5">UoL-UT</strain>
    </source>
</reference>
<dbReference type="GO" id="GO:0005783">
    <property type="term" value="C:endoplasmic reticulum"/>
    <property type="evidence" value="ECO:0007669"/>
    <property type="project" value="TreeGrafter"/>
</dbReference>
<dbReference type="STRING" id="299467.A0A443S3E2"/>
<gene>
    <name evidence="5" type="ORF">B4U80_11716</name>
</gene>
<dbReference type="GO" id="GO:0016094">
    <property type="term" value="P:polyprenol biosynthetic process"/>
    <property type="evidence" value="ECO:0007669"/>
    <property type="project" value="TreeGrafter"/>
</dbReference>
<evidence type="ECO:0000256" key="1">
    <source>
        <dbReference type="ARBA" id="ARBA00005432"/>
    </source>
</evidence>
<sequence length="299" mass="34620">MITFIFLIQPNHLHRFALKVLSASDLPEHVVFVINFSDANSENLPPAEKLKGFFGNANEIISWLDHVDIPEVTIYCCEPKDDPKSKTKRAKSALEAINEISSYFPKLINKLIDRDTRFSFFGELDFVPKKLRITLANAILKTKECKKRRINMGFMYTTSDEMDMALKTLRKGVNDGDLMLSDIDENLINRCLYTEHSKEVDLIVRVNTGDNFAGTFLWQQSNAVYTFANVVNYRITFTQFLAALFYAQFIISRSKHALTERKFETVSGEFDKTESKRRIEMFIDKKNAEYINYLNKIIM</sequence>
<evidence type="ECO:0000256" key="4">
    <source>
        <dbReference type="ARBA" id="ARBA00047353"/>
    </source>
</evidence>
<dbReference type="PANTHER" id="PTHR10291:SF43">
    <property type="entry name" value="DEHYDRODOLICHYL DIPHOSPHATE SYNTHASE COMPLEX SUBUNIT DHDDS"/>
    <property type="match status" value="1"/>
</dbReference>
<evidence type="ECO:0000313" key="6">
    <source>
        <dbReference type="Proteomes" id="UP000288716"/>
    </source>
</evidence>